<gene>
    <name evidence="1" type="ORF">H5410_007125</name>
</gene>
<dbReference type="Proteomes" id="UP000824120">
    <property type="component" value="Chromosome 2"/>
</dbReference>
<name>A0A9J6AC84_SOLCO</name>
<evidence type="ECO:0000313" key="1">
    <source>
        <dbReference type="EMBL" id="KAG5621907.1"/>
    </source>
</evidence>
<evidence type="ECO:0000313" key="2">
    <source>
        <dbReference type="Proteomes" id="UP000824120"/>
    </source>
</evidence>
<protein>
    <submittedName>
        <fullName evidence="1">Uncharacterized protein</fullName>
    </submittedName>
</protein>
<organism evidence="1 2">
    <name type="scientific">Solanum commersonii</name>
    <name type="common">Commerson's wild potato</name>
    <name type="synonym">Commerson's nightshade</name>
    <dbReference type="NCBI Taxonomy" id="4109"/>
    <lineage>
        <taxon>Eukaryota</taxon>
        <taxon>Viridiplantae</taxon>
        <taxon>Streptophyta</taxon>
        <taxon>Embryophyta</taxon>
        <taxon>Tracheophyta</taxon>
        <taxon>Spermatophyta</taxon>
        <taxon>Magnoliopsida</taxon>
        <taxon>eudicotyledons</taxon>
        <taxon>Gunneridae</taxon>
        <taxon>Pentapetalae</taxon>
        <taxon>asterids</taxon>
        <taxon>lamiids</taxon>
        <taxon>Solanales</taxon>
        <taxon>Solanaceae</taxon>
        <taxon>Solanoideae</taxon>
        <taxon>Solaneae</taxon>
        <taxon>Solanum</taxon>
    </lineage>
</organism>
<comment type="caution">
    <text evidence="1">The sequence shown here is derived from an EMBL/GenBank/DDBJ whole genome shotgun (WGS) entry which is preliminary data.</text>
</comment>
<dbReference type="AlphaFoldDB" id="A0A9J6AC84"/>
<sequence length="252" mass="27941">MVEAKLRNLLQEAQTQTEAKVAASESRMDAKFQQLSQQIETLIRTTARAKGVEVRDNCAAFVQRTSKASEQLEVRFGGRNNNNKFGLVDLIRLDVELHNPSNLVQAMSLARAFEKKIQISSSTQRGYGSTSNISARAATTPVTPSIKVGASNPFVEKLTSAEMAVRRAKGLCYNCDDPYDFDISNLLGLSLLRMHMRVGVYGKENKRCFDGESTALGILKTRCTENLFSWTYLYPAVNAEQLQDFTNSLALA</sequence>
<keyword evidence="2" id="KW-1185">Reference proteome</keyword>
<reference evidence="1 2" key="1">
    <citation type="submission" date="2020-09" db="EMBL/GenBank/DDBJ databases">
        <title>De no assembly of potato wild relative species, Solanum commersonii.</title>
        <authorList>
            <person name="Cho K."/>
        </authorList>
    </citation>
    <scope>NUCLEOTIDE SEQUENCE [LARGE SCALE GENOMIC DNA]</scope>
    <source>
        <strain evidence="1">LZ3.2</strain>
        <tissue evidence="1">Leaf</tissue>
    </source>
</reference>
<proteinExistence type="predicted"/>
<dbReference type="EMBL" id="JACXVP010000002">
    <property type="protein sequence ID" value="KAG5621907.1"/>
    <property type="molecule type" value="Genomic_DNA"/>
</dbReference>
<dbReference type="OrthoDB" id="1305335at2759"/>
<accession>A0A9J6AC84</accession>